<feature type="region of interest" description="Disordered" evidence="1">
    <location>
        <begin position="1"/>
        <end position="21"/>
    </location>
</feature>
<dbReference type="OrthoDB" id="188146at2157"/>
<gene>
    <name evidence="2" type="ORF">C477_05024</name>
</gene>
<dbReference type="RefSeq" id="WP_008893335.1">
    <property type="nucleotide sequence ID" value="NZ_AOIS01000018.1"/>
</dbReference>
<dbReference type="PATRIC" id="fig|1227488.3.peg.992"/>
<organism evidence="2 3">
    <name type="scientific">Haloterrigena salina JCM 13891</name>
    <dbReference type="NCBI Taxonomy" id="1227488"/>
    <lineage>
        <taxon>Archaea</taxon>
        <taxon>Methanobacteriati</taxon>
        <taxon>Methanobacteriota</taxon>
        <taxon>Stenosarchaea group</taxon>
        <taxon>Halobacteria</taxon>
        <taxon>Halobacteriales</taxon>
        <taxon>Natrialbaceae</taxon>
        <taxon>Haloterrigena</taxon>
    </lineage>
</organism>
<keyword evidence="3" id="KW-1185">Reference proteome</keyword>
<dbReference type="AlphaFoldDB" id="M0CH42"/>
<evidence type="ECO:0000256" key="1">
    <source>
        <dbReference type="SAM" id="MobiDB-lite"/>
    </source>
</evidence>
<dbReference type="Proteomes" id="UP000011657">
    <property type="component" value="Unassembled WGS sequence"/>
</dbReference>
<feature type="region of interest" description="Disordered" evidence="1">
    <location>
        <begin position="67"/>
        <end position="92"/>
    </location>
</feature>
<protein>
    <submittedName>
        <fullName evidence="2">Uncharacterized protein</fullName>
    </submittedName>
</protein>
<dbReference type="eggNOG" id="arCOG13334">
    <property type="taxonomic scope" value="Archaea"/>
</dbReference>
<accession>M0CH42</accession>
<sequence>MGGELKIRVNEERMPPPVEGLDAEDGVWRLSLEPHRDLLVDIAGVEPTDELTRRELETVRARLEGYVEREKRTTTEDVDPTDEREPTRESAGDRLRRLLSRLLGIVPLVEAVRARESSDRRGRTDGSYSVQRVRRLAQVFRAAIATRRADISCSSPSIPIETTSKDTSSVDAVAD</sequence>
<evidence type="ECO:0000313" key="3">
    <source>
        <dbReference type="Proteomes" id="UP000011657"/>
    </source>
</evidence>
<comment type="caution">
    <text evidence="2">The sequence shown here is derived from an EMBL/GenBank/DDBJ whole genome shotgun (WGS) entry which is preliminary data.</text>
</comment>
<name>M0CH42_9EURY</name>
<reference evidence="2 3" key="1">
    <citation type="journal article" date="2014" name="PLoS Genet.">
        <title>Phylogenetically driven sequencing of extremely halophilic archaea reveals strategies for static and dynamic osmo-response.</title>
        <authorList>
            <person name="Becker E.A."/>
            <person name="Seitzer P.M."/>
            <person name="Tritt A."/>
            <person name="Larsen D."/>
            <person name="Krusor M."/>
            <person name="Yao A.I."/>
            <person name="Wu D."/>
            <person name="Madern D."/>
            <person name="Eisen J.A."/>
            <person name="Darling A.E."/>
            <person name="Facciotti M.T."/>
        </authorList>
    </citation>
    <scope>NUCLEOTIDE SEQUENCE [LARGE SCALE GENOMIC DNA]</scope>
    <source>
        <strain evidence="2 3">JCM 13891</strain>
    </source>
</reference>
<evidence type="ECO:0000313" key="2">
    <source>
        <dbReference type="EMBL" id="ELZ21677.1"/>
    </source>
</evidence>
<feature type="compositionally biased region" description="Basic and acidic residues" evidence="1">
    <location>
        <begin position="1"/>
        <end position="14"/>
    </location>
</feature>
<dbReference type="EMBL" id="AOIS01000018">
    <property type="protein sequence ID" value="ELZ21677.1"/>
    <property type="molecule type" value="Genomic_DNA"/>
</dbReference>
<dbReference type="STRING" id="1227488.C477_05024"/>
<proteinExistence type="predicted"/>
<feature type="region of interest" description="Disordered" evidence="1">
    <location>
        <begin position="155"/>
        <end position="175"/>
    </location>
</feature>